<evidence type="ECO:0000313" key="5">
    <source>
        <dbReference type="EnsemblMetazoa" id="AFUN008722-PA"/>
    </source>
</evidence>
<dbReference type="InterPro" id="IPR043504">
    <property type="entry name" value="Peptidase_S1_PA_chymotrypsin"/>
</dbReference>
<reference evidence="5" key="1">
    <citation type="submission" date="2020-05" db="UniProtKB">
        <authorList>
            <consortium name="EnsemblMetazoa"/>
        </authorList>
    </citation>
    <scope>IDENTIFICATION</scope>
    <source>
        <strain evidence="5">FUMOZ</strain>
    </source>
</reference>
<dbReference type="EnsemblMetazoa" id="AFUN008722-RA">
    <property type="protein sequence ID" value="AFUN008722-PA"/>
    <property type="gene ID" value="AFUN008722"/>
</dbReference>
<evidence type="ECO:0000256" key="2">
    <source>
        <dbReference type="SAM" id="MobiDB-lite"/>
    </source>
</evidence>
<dbReference type="PANTHER" id="PTHR24260:SF147">
    <property type="entry name" value="EG:BACR7A4.3 PROTEIN-RELATED"/>
    <property type="match status" value="1"/>
</dbReference>
<dbReference type="PANTHER" id="PTHR24260">
    <property type="match status" value="1"/>
</dbReference>
<accession>A0A182RR27</accession>
<dbReference type="GO" id="GO:0006508">
    <property type="term" value="P:proteolysis"/>
    <property type="evidence" value="ECO:0007669"/>
    <property type="project" value="InterPro"/>
</dbReference>
<dbReference type="SMART" id="SM00020">
    <property type="entry name" value="Tryp_SPc"/>
    <property type="match status" value="1"/>
</dbReference>
<feature type="signal peptide" evidence="3">
    <location>
        <begin position="1"/>
        <end position="20"/>
    </location>
</feature>
<dbReference type="InterPro" id="IPR009003">
    <property type="entry name" value="Peptidase_S1_PA"/>
</dbReference>
<dbReference type="SUPFAM" id="SSF50494">
    <property type="entry name" value="Trypsin-like serine proteases"/>
    <property type="match status" value="2"/>
</dbReference>
<feature type="domain" description="Peptidase S1" evidence="4">
    <location>
        <begin position="306"/>
        <end position="536"/>
    </location>
</feature>
<evidence type="ECO:0000256" key="3">
    <source>
        <dbReference type="SAM" id="SignalP"/>
    </source>
</evidence>
<dbReference type="Gene3D" id="2.40.10.10">
    <property type="entry name" value="Trypsin-like serine proteases"/>
    <property type="match status" value="2"/>
</dbReference>
<dbReference type="InterPro" id="IPR001254">
    <property type="entry name" value="Trypsin_dom"/>
</dbReference>
<dbReference type="VEuPathDB" id="VectorBase:AFUN2_011470"/>
<dbReference type="AlphaFoldDB" id="A0A182RR27"/>
<feature type="region of interest" description="Disordered" evidence="2">
    <location>
        <begin position="31"/>
        <end position="56"/>
    </location>
</feature>
<dbReference type="GO" id="GO:0004252">
    <property type="term" value="F:serine-type endopeptidase activity"/>
    <property type="evidence" value="ECO:0007669"/>
    <property type="project" value="InterPro"/>
</dbReference>
<keyword evidence="3" id="KW-0732">Signal</keyword>
<dbReference type="PROSITE" id="PS50240">
    <property type="entry name" value="TRYPSIN_DOM"/>
    <property type="match status" value="2"/>
</dbReference>
<dbReference type="InterPro" id="IPR051333">
    <property type="entry name" value="CLIP_Serine_Protease"/>
</dbReference>
<protein>
    <recommendedName>
        <fullName evidence="4">Peptidase S1 domain-containing protein</fullName>
    </recommendedName>
</protein>
<dbReference type="STRING" id="62324.A0A182RR27"/>
<comment type="similarity">
    <text evidence="1">Belongs to the peptidase S1 family. CLIP subfamily.</text>
</comment>
<dbReference type="VEuPathDB" id="VectorBase:AFUN008722"/>
<feature type="compositionally biased region" description="Basic and acidic residues" evidence="2">
    <location>
        <begin position="31"/>
        <end position="45"/>
    </location>
</feature>
<name>A0A182RR27_ANOFN</name>
<feature type="chain" id="PRO_5021253992" description="Peptidase S1 domain-containing protein" evidence="3">
    <location>
        <begin position="21"/>
        <end position="612"/>
    </location>
</feature>
<proteinExistence type="inferred from homology"/>
<evidence type="ECO:0000256" key="1">
    <source>
        <dbReference type="ARBA" id="ARBA00024195"/>
    </source>
</evidence>
<sequence length="612" mass="69798">MTLYHFVCISIPFLITIAQCTDETRFPDYGSVREDGLDQRNKRQAVENPPTSKESDAKLLQEIPPMVLVEDYDNTICNGILVTNRIIIAPARCTSNNNVTVTFLTKTNFPKVKDKVRYIFNSSVNEVLYSVSHVIKHPEYNSTLDTYDIALLKLKKKYDNAVPACLWIDNNIPAKPIIVKWYYPHRRIFKDELEITILDNFNCMRYKQPFDSRADLAEYQFCVVSEEYYLELPLYTDMIYDDSIIPYVIGFRSFRLEGLYKFNIYVKISYFVEWIKESIQELGEKIPSSLLDPLACARENLEHRRKINGSLPLVKNKTVKYMVEILVNPETDQNSKCAGALIKEDIVVTLAQCAENLISFSSRVVMSDSSNITIRDVFLHPNYTEDSLYNNIALLKLSEKCAVKLLSFPESYQIEHNKEVFLFGKQRYTNSNLQGFNDLAVKAQGISIIFNHKCNPTEEQSLRLFKGLQYEHLCLQNDHFLLVPGSCEAIPGSPVVISGINRSPGLYMFGRNCGFGEPVIMVLFLAHEKWMNSIIEAPASGSAVFIIPNLGLSDDCTYPDGAKGTCVSQTTCPQINKRVQNSLPIFFCKVRSIVCCPQHNIEDEFTFAINRS</sequence>
<organism evidence="5">
    <name type="scientific">Anopheles funestus</name>
    <name type="common">African malaria mosquito</name>
    <dbReference type="NCBI Taxonomy" id="62324"/>
    <lineage>
        <taxon>Eukaryota</taxon>
        <taxon>Metazoa</taxon>
        <taxon>Ecdysozoa</taxon>
        <taxon>Arthropoda</taxon>
        <taxon>Hexapoda</taxon>
        <taxon>Insecta</taxon>
        <taxon>Pterygota</taxon>
        <taxon>Neoptera</taxon>
        <taxon>Endopterygota</taxon>
        <taxon>Diptera</taxon>
        <taxon>Nematocera</taxon>
        <taxon>Culicoidea</taxon>
        <taxon>Culicidae</taxon>
        <taxon>Anophelinae</taxon>
        <taxon>Anopheles</taxon>
    </lineage>
</organism>
<dbReference type="Pfam" id="PF00089">
    <property type="entry name" value="Trypsin"/>
    <property type="match status" value="2"/>
</dbReference>
<feature type="domain" description="Peptidase S1" evidence="4">
    <location>
        <begin position="64"/>
        <end position="280"/>
    </location>
</feature>
<evidence type="ECO:0000259" key="4">
    <source>
        <dbReference type="PROSITE" id="PS50240"/>
    </source>
</evidence>